<gene>
    <name evidence="3" type="ORF">COU46_02760</name>
</gene>
<comment type="caution">
    <text evidence="3">The sequence shown here is derived from an EMBL/GenBank/DDBJ whole genome shotgun (WGS) entry which is preliminary data.</text>
</comment>
<name>A0A2H0TH72_9BACT</name>
<dbReference type="AlphaFoldDB" id="A0A2H0TH72"/>
<dbReference type="InterPro" id="IPR011894">
    <property type="entry name" value="PorC_KorC"/>
</dbReference>
<evidence type="ECO:0000259" key="2">
    <source>
        <dbReference type="Pfam" id="PF01558"/>
    </source>
</evidence>
<dbReference type="PANTHER" id="PTHR43366">
    <property type="entry name" value="PYRUVATE SYNTHASE SUBUNIT PORC"/>
    <property type="match status" value="1"/>
</dbReference>
<dbReference type="SUPFAM" id="SSF53323">
    <property type="entry name" value="Pyruvate-ferredoxin oxidoreductase, PFOR, domain III"/>
    <property type="match status" value="1"/>
</dbReference>
<dbReference type="Proteomes" id="UP000229383">
    <property type="component" value="Unassembled WGS sequence"/>
</dbReference>
<evidence type="ECO:0000256" key="1">
    <source>
        <dbReference type="ARBA" id="ARBA00023002"/>
    </source>
</evidence>
<dbReference type="EMBL" id="PFCN01000033">
    <property type="protein sequence ID" value="PIR70165.1"/>
    <property type="molecule type" value="Genomic_DNA"/>
</dbReference>
<sequence length="191" mass="20943">MIKIRIHGRGRQGAKTATELLPAVVFSEEKFSHVQGAMKFGPERGGAPVAGFVRISDKKIRERGEFFDPDMVIVLDETLIEIINIADGLKPGSVILINSKKPEEHFANLRGFRLVLINADGIALSCGLGTAQRPIVSTAMVAAFLKVSALAGIETLVRFIDEKGFKEKEKNKKIATEAYNFIRISPSEPRP</sequence>
<dbReference type="NCBIfam" id="TIGR02175">
    <property type="entry name" value="PorC_KorC"/>
    <property type="match status" value="1"/>
</dbReference>
<dbReference type="EC" id="1.2.7.7" evidence="3"/>
<dbReference type="GO" id="GO:0043807">
    <property type="term" value="F:3-methyl-2-oxobutanoate dehydrogenase (ferredoxin) activity"/>
    <property type="evidence" value="ECO:0007669"/>
    <property type="project" value="UniProtKB-EC"/>
</dbReference>
<dbReference type="PANTHER" id="PTHR43366:SF1">
    <property type="entry name" value="PYRUVATE SYNTHASE SUBUNIT PORC"/>
    <property type="match status" value="1"/>
</dbReference>
<dbReference type="InterPro" id="IPR002869">
    <property type="entry name" value="Pyrv_flavodox_OxRed_cen"/>
</dbReference>
<proteinExistence type="predicted"/>
<keyword evidence="1 3" id="KW-0560">Oxidoreductase</keyword>
<reference evidence="4" key="1">
    <citation type="submission" date="2017-09" db="EMBL/GenBank/DDBJ databases">
        <title>Depth-based differentiation of microbial function through sediment-hosted aquifers and enrichment of novel symbionts in the deep terrestrial subsurface.</title>
        <authorList>
            <person name="Probst A.J."/>
            <person name="Ladd B."/>
            <person name="Jarett J.K."/>
            <person name="Geller-Mcgrath D.E."/>
            <person name="Sieber C.M.K."/>
            <person name="Emerson J.B."/>
            <person name="Anantharaman K."/>
            <person name="Thomas B.C."/>
            <person name="Malmstrom R."/>
            <person name="Stieglmeier M."/>
            <person name="Klingl A."/>
            <person name="Woyke T."/>
            <person name="Ryan C.M."/>
            <person name="Banfield J.F."/>
        </authorList>
    </citation>
    <scope>NUCLEOTIDE SEQUENCE [LARGE SCALE GENOMIC DNA]</scope>
</reference>
<keyword evidence="3" id="KW-0670">Pyruvate</keyword>
<evidence type="ECO:0000313" key="4">
    <source>
        <dbReference type="Proteomes" id="UP000229383"/>
    </source>
</evidence>
<protein>
    <submittedName>
        <fullName evidence="3">Pyruvate ferredoxin oxidoreductase</fullName>
        <ecNumber evidence="3">1.2.7.1</ecNumber>
        <ecNumber evidence="3">1.2.7.7</ecNumber>
    </submittedName>
</protein>
<evidence type="ECO:0000313" key="3">
    <source>
        <dbReference type="EMBL" id="PIR70165.1"/>
    </source>
</evidence>
<dbReference type="InterPro" id="IPR019752">
    <property type="entry name" value="Pyrv/ketoisovalerate_OxRed_cat"/>
</dbReference>
<dbReference type="Pfam" id="PF01558">
    <property type="entry name" value="POR"/>
    <property type="match status" value="1"/>
</dbReference>
<accession>A0A2H0TH72</accession>
<dbReference type="EC" id="1.2.7.1" evidence="3"/>
<feature type="domain" description="Pyruvate/ketoisovalerate oxidoreductase catalytic" evidence="2">
    <location>
        <begin position="12"/>
        <end position="179"/>
    </location>
</feature>
<dbReference type="GO" id="GO:0019164">
    <property type="term" value="F:pyruvate synthase activity"/>
    <property type="evidence" value="ECO:0007669"/>
    <property type="project" value="UniProtKB-EC"/>
</dbReference>
<dbReference type="InterPro" id="IPR051626">
    <property type="entry name" value="Oxidoreductase_gamma_subunit"/>
</dbReference>
<dbReference type="Gene3D" id="3.40.920.10">
    <property type="entry name" value="Pyruvate-ferredoxin oxidoreductase, PFOR, domain III"/>
    <property type="match status" value="1"/>
</dbReference>
<organism evidence="3 4">
    <name type="scientific">Candidatus Niyogibacteria bacterium CG10_big_fil_rev_8_21_14_0_10_42_19</name>
    <dbReference type="NCBI Taxonomy" id="1974725"/>
    <lineage>
        <taxon>Bacteria</taxon>
        <taxon>Candidatus Niyogiibacteriota</taxon>
    </lineage>
</organism>